<reference evidence="2 3" key="1">
    <citation type="journal article" date="2020" name="BMC Genomics">
        <title>Intraspecific diversification of the crop wild relative Brassica cretica Lam. using demographic model selection.</title>
        <authorList>
            <person name="Kioukis A."/>
            <person name="Michalopoulou V.A."/>
            <person name="Briers L."/>
            <person name="Pirintsos S."/>
            <person name="Studholme D.J."/>
            <person name="Pavlidis P."/>
            <person name="Sarris P.F."/>
        </authorList>
    </citation>
    <scope>NUCLEOTIDE SEQUENCE [LARGE SCALE GENOMIC DNA]</scope>
    <source>
        <strain evidence="3">cv. PFS-1207/04</strain>
    </source>
</reference>
<evidence type="ECO:0000313" key="2">
    <source>
        <dbReference type="EMBL" id="KAF3582645.1"/>
    </source>
</evidence>
<dbReference type="Proteomes" id="UP000266723">
    <property type="component" value="Unassembled WGS sequence"/>
</dbReference>
<proteinExistence type="predicted"/>
<comment type="caution">
    <text evidence="2">The sequence shown here is derived from an EMBL/GenBank/DDBJ whole genome shotgun (WGS) entry which is preliminary data.</text>
</comment>
<protein>
    <submittedName>
        <fullName evidence="2">Uncharacterized protein</fullName>
    </submittedName>
</protein>
<keyword evidence="3" id="KW-1185">Reference proteome</keyword>
<sequence>MDSAQPPDLSGTAPATSKVLEGSGHGFAGPENGLTRKEGFPHKALSWAGIAQEKKLKAKDINILKRVSWLGLDHEKAERRFKQ</sequence>
<evidence type="ECO:0000313" key="3">
    <source>
        <dbReference type="Proteomes" id="UP000266723"/>
    </source>
</evidence>
<feature type="region of interest" description="Disordered" evidence="1">
    <location>
        <begin position="1"/>
        <end position="38"/>
    </location>
</feature>
<evidence type="ECO:0000256" key="1">
    <source>
        <dbReference type="SAM" id="MobiDB-lite"/>
    </source>
</evidence>
<accession>A0ABQ7DZP5</accession>
<organism evidence="2 3">
    <name type="scientific">Brassica cretica</name>
    <name type="common">Mustard</name>
    <dbReference type="NCBI Taxonomy" id="69181"/>
    <lineage>
        <taxon>Eukaryota</taxon>
        <taxon>Viridiplantae</taxon>
        <taxon>Streptophyta</taxon>
        <taxon>Embryophyta</taxon>
        <taxon>Tracheophyta</taxon>
        <taxon>Spermatophyta</taxon>
        <taxon>Magnoliopsida</taxon>
        <taxon>eudicotyledons</taxon>
        <taxon>Gunneridae</taxon>
        <taxon>Pentapetalae</taxon>
        <taxon>rosids</taxon>
        <taxon>malvids</taxon>
        <taxon>Brassicales</taxon>
        <taxon>Brassicaceae</taxon>
        <taxon>Brassiceae</taxon>
        <taxon>Brassica</taxon>
    </lineage>
</organism>
<dbReference type="EMBL" id="QGKV02000649">
    <property type="protein sequence ID" value="KAF3582645.1"/>
    <property type="molecule type" value="Genomic_DNA"/>
</dbReference>
<name>A0ABQ7DZP5_BRACR</name>
<gene>
    <name evidence="2" type="ORF">DY000_02035198</name>
</gene>